<accession>A0A0W0U506</accession>
<dbReference type="STRING" id="453.Lfee_0671"/>
<dbReference type="PANTHER" id="PTHR23113">
    <property type="entry name" value="GUANINE NUCLEOTIDE EXCHANGE FACTOR"/>
    <property type="match status" value="1"/>
</dbReference>
<reference evidence="5 7" key="2">
    <citation type="submission" date="2018-06" db="EMBL/GenBank/DDBJ databases">
        <authorList>
            <consortium name="Pathogen Informatics"/>
            <person name="Doyle S."/>
        </authorList>
    </citation>
    <scope>NUCLEOTIDE SEQUENCE [LARGE SCALE GENOMIC DNA]</scope>
    <source>
        <strain evidence="5 7">NCTC12022</strain>
    </source>
</reference>
<evidence type="ECO:0000313" key="7">
    <source>
        <dbReference type="Proteomes" id="UP000251942"/>
    </source>
</evidence>
<dbReference type="InterPro" id="IPR008937">
    <property type="entry name" value="Ras-like_GEF"/>
</dbReference>
<dbReference type="PROSITE" id="PS50009">
    <property type="entry name" value="RASGEF_CAT"/>
    <property type="match status" value="1"/>
</dbReference>
<dbReference type="SUPFAM" id="SSF48366">
    <property type="entry name" value="Ras GEF"/>
    <property type="match status" value="1"/>
</dbReference>
<dbReference type="GO" id="GO:0007265">
    <property type="term" value="P:Ras protein signal transduction"/>
    <property type="evidence" value="ECO:0007669"/>
    <property type="project" value="TreeGrafter"/>
</dbReference>
<feature type="domain" description="Ras-GEF" evidence="3">
    <location>
        <begin position="174"/>
        <end position="412"/>
    </location>
</feature>
<dbReference type="EMBL" id="UASS01000004">
    <property type="protein sequence ID" value="SPX59926.1"/>
    <property type="molecule type" value="Genomic_DNA"/>
</dbReference>
<evidence type="ECO:0000313" key="5">
    <source>
        <dbReference type="EMBL" id="SPX59926.1"/>
    </source>
</evidence>
<dbReference type="RefSeq" id="WP_058443886.1">
    <property type="nucleotide sequence ID" value="NZ_CAAAHT010000021.1"/>
</dbReference>
<keyword evidence="2" id="KW-0175">Coiled coil</keyword>
<evidence type="ECO:0000256" key="2">
    <source>
        <dbReference type="SAM" id="Coils"/>
    </source>
</evidence>
<keyword evidence="6" id="KW-1185">Reference proteome</keyword>
<organism evidence="4 6">
    <name type="scientific">Legionella feeleii</name>
    <dbReference type="NCBI Taxonomy" id="453"/>
    <lineage>
        <taxon>Bacteria</taxon>
        <taxon>Pseudomonadati</taxon>
        <taxon>Pseudomonadota</taxon>
        <taxon>Gammaproteobacteria</taxon>
        <taxon>Legionellales</taxon>
        <taxon>Legionellaceae</taxon>
        <taxon>Legionella</taxon>
    </lineage>
</organism>
<protein>
    <submittedName>
        <fullName evidence="4 5">RasGEF domain</fullName>
    </submittedName>
</protein>
<evidence type="ECO:0000259" key="3">
    <source>
        <dbReference type="PROSITE" id="PS50009"/>
    </source>
</evidence>
<reference evidence="4 6" key="1">
    <citation type="submission" date="2015-11" db="EMBL/GenBank/DDBJ databases">
        <title>Genomic analysis of 38 Legionella species identifies large and diverse effector repertoires.</title>
        <authorList>
            <person name="Burstein D."/>
            <person name="Amaro F."/>
            <person name="Zusman T."/>
            <person name="Lifshitz Z."/>
            <person name="Cohen O."/>
            <person name="Gilbert J.A."/>
            <person name="Pupko T."/>
            <person name="Shuman H.A."/>
            <person name="Segal G."/>
        </authorList>
    </citation>
    <scope>NUCLEOTIDE SEQUENCE [LARGE SCALE GENOMIC DNA]</scope>
    <source>
        <strain evidence="4 6">WO-44C</strain>
    </source>
</reference>
<dbReference type="InterPro" id="IPR023578">
    <property type="entry name" value="Ras_GEF_dom_sf"/>
</dbReference>
<dbReference type="PANTHER" id="PTHR23113:SF368">
    <property type="entry name" value="CELL DIVISION CONTROL PROTEIN 25"/>
    <property type="match status" value="1"/>
</dbReference>
<dbReference type="Proteomes" id="UP000054698">
    <property type="component" value="Unassembled WGS sequence"/>
</dbReference>
<feature type="coiled-coil region" evidence="2">
    <location>
        <begin position="478"/>
        <end position="508"/>
    </location>
</feature>
<evidence type="ECO:0000313" key="6">
    <source>
        <dbReference type="Proteomes" id="UP000054698"/>
    </source>
</evidence>
<dbReference type="Pfam" id="PF00617">
    <property type="entry name" value="RasGEF"/>
    <property type="match status" value="1"/>
</dbReference>
<dbReference type="AlphaFoldDB" id="A0A0W0U506"/>
<keyword evidence="1" id="KW-0344">Guanine-nucleotide releasing factor</keyword>
<dbReference type="SMART" id="SM00147">
    <property type="entry name" value="RasGEF"/>
    <property type="match status" value="1"/>
</dbReference>
<gene>
    <name evidence="4" type="ORF">Lfee_0671</name>
    <name evidence="5" type="ORF">NCTC12022_00637</name>
</gene>
<dbReference type="GO" id="GO:0005085">
    <property type="term" value="F:guanyl-nucleotide exchange factor activity"/>
    <property type="evidence" value="ECO:0007669"/>
    <property type="project" value="UniProtKB-KW"/>
</dbReference>
<sequence>MKKTQMKRFINALSEYQAKYLEKYESLTAYLSKKLPEISGLDDLDSLQKRVKKEQIALEAMYKEMAETYNTLKQAKYTPKGKESFEKFNKGFVGTFQVAPPDCKPLFDQIGTKRKQIKAEQNPAELLKKLISRFKANNLDLQAFNDFLMNPAVKSKIRTNPIFAAKVGNLNKQIIIRYAQTIARIDQELFLNIRASELFSPWAFKSSPSIMANTAQYNNLADYVGRLILDANSIEERAIIIERWIWVAHYLFDELKDYSGCHAILSVFSRSEIGRLKKTFASLSPECQDALDKMSNELLVSQALKPIFNAQQAVIPAMPLIQRDVTFLEDGNKTVSDLKSKDEKREEMTRRTGGGRKIMHIFKRLQDDRSTFRLSEEIDAPLNDLLRERLKTPVAPYDSDDGYERSQLLEPVNNELKPAKPVKFGKVLNSASATNQPNMRQQLLQDTIKALTDSVLNNVSGFLKDRNQEAFEMDENYVIDWEKENRELEKLEREKEALVDTLKGFSNNEKNTSLLKRANVLIEKLEALDFKHIKMQHLESKLYARLYKLKVEFACAARFNDKNGDPEQISLIMAELEKISQLSDGCQFSANFLKFLNAFNEEVRVFKDLSNPSQEEELTHTELENPGSRTTRFLRCRYSLLYAPVMKEKSSVDEGPTLQTAILA</sequence>
<dbReference type="OrthoDB" id="5649485at2"/>
<evidence type="ECO:0000313" key="4">
    <source>
        <dbReference type="EMBL" id="KTD02833.1"/>
    </source>
</evidence>
<dbReference type="EMBL" id="LNYB01000021">
    <property type="protein sequence ID" value="KTD02833.1"/>
    <property type="molecule type" value="Genomic_DNA"/>
</dbReference>
<dbReference type="PATRIC" id="fig|453.4.peg.729"/>
<name>A0A0W0U506_9GAMM</name>
<evidence type="ECO:0000256" key="1">
    <source>
        <dbReference type="ARBA" id="ARBA00022658"/>
    </source>
</evidence>
<proteinExistence type="predicted"/>
<dbReference type="InterPro" id="IPR001895">
    <property type="entry name" value="RASGEF_cat_dom"/>
</dbReference>
<dbReference type="Proteomes" id="UP000251942">
    <property type="component" value="Unassembled WGS sequence"/>
</dbReference>
<dbReference type="Gene3D" id="1.10.840.10">
    <property type="entry name" value="Ras guanine-nucleotide exchange factors catalytic domain"/>
    <property type="match status" value="1"/>
</dbReference>
<dbReference type="GO" id="GO:0005886">
    <property type="term" value="C:plasma membrane"/>
    <property type="evidence" value="ECO:0007669"/>
    <property type="project" value="TreeGrafter"/>
</dbReference>
<dbReference type="InterPro" id="IPR036964">
    <property type="entry name" value="RASGEF_cat_dom_sf"/>
</dbReference>